<dbReference type="GO" id="GO:0006006">
    <property type="term" value="P:glucose metabolic process"/>
    <property type="evidence" value="ECO:0007669"/>
    <property type="project" value="TreeGrafter"/>
</dbReference>
<accession>A0A1Z5KK40</accession>
<dbReference type="Gene3D" id="2.70.98.10">
    <property type="match status" value="1"/>
</dbReference>
<name>A0A1Z5KK40_FISSO</name>
<dbReference type="InterPro" id="IPR011013">
    <property type="entry name" value="Gal_mutarotase_sf_dom"/>
</dbReference>
<dbReference type="Pfam" id="PF01263">
    <property type="entry name" value="Aldose_epim"/>
    <property type="match status" value="1"/>
</dbReference>
<keyword evidence="5" id="KW-1185">Reference proteome</keyword>
<dbReference type="AlphaFoldDB" id="A0A1Z5KK40"/>
<organism evidence="4 5">
    <name type="scientific">Fistulifera solaris</name>
    <name type="common">Oleaginous diatom</name>
    <dbReference type="NCBI Taxonomy" id="1519565"/>
    <lineage>
        <taxon>Eukaryota</taxon>
        <taxon>Sar</taxon>
        <taxon>Stramenopiles</taxon>
        <taxon>Ochrophyta</taxon>
        <taxon>Bacillariophyta</taxon>
        <taxon>Bacillariophyceae</taxon>
        <taxon>Bacillariophycidae</taxon>
        <taxon>Naviculales</taxon>
        <taxon>Naviculaceae</taxon>
        <taxon>Fistulifera</taxon>
    </lineage>
</organism>
<dbReference type="GO" id="GO:0004034">
    <property type="term" value="F:aldose 1-epimerase activity"/>
    <property type="evidence" value="ECO:0007669"/>
    <property type="project" value="TreeGrafter"/>
</dbReference>
<dbReference type="OrthoDB" id="274691at2759"/>
<evidence type="ECO:0000256" key="2">
    <source>
        <dbReference type="ARBA" id="ARBA00023235"/>
    </source>
</evidence>
<gene>
    <name evidence="4" type="ORF">FisN_23Lh010</name>
</gene>
<evidence type="ECO:0000313" key="4">
    <source>
        <dbReference type="EMBL" id="GAX26485.1"/>
    </source>
</evidence>
<dbReference type="InterPro" id="IPR008183">
    <property type="entry name" value="Aldose_1/G6P_1-epimerase"/>
</dbReference>
<reference evidence="4 5" key="1">
    <citation type="journal article" date="2015" name="Plant Cell">
        <title>Oil accumulation by the oleaginous diatom Fistulifera solaris as revealed by the genome and transcriptome.</title>
        <authorList>
            <person name="Tanaka T."/>
            <person name="Maeda Y."/>
            <person name="Veluchamy A."/>
            <person name="Tanaka M."/>
            <person name="Abida H."/>
            <person name="Marechal E."/>
            <person name="Bowler C."/>
            <person name="Muto M."/>
            <person name="Sunaga Y."/>
            <person name="Tanaka M."/>
            <person name="Yoshino T."/>
            <person name="Taniguchi T."/>
            <person name="Fukuda Y."/>
            <person name="Nemoto M."/>
            <person name="Matsumoto M."/>
            <person name="Wong P.S."/>
            <person name="Aburatani S."/>
            <person name="Fujibuchi W."/>
        </authorList>
    </citation>
    <scope>NUCLEOTIDE SEQUENCE [LARGE SCALE GENOMIC DNA]</scope>
    <source>
        <strain evidence="4 5">JPCC DA0580</strain>
    </source>
</reference>
<keyword evidence="2" id="KW-0413">Isomerase</keyword>
<evidence type="ECO:0000256" key="1">
    <source>
        <dbReference type="ARBA" id="ARBA00006206"/>
    </source>
</evidence>
<dbReference type="InterPro" id="IPR014718">
    <property type="entry name" value="GH-type_carb-bd"/>
</dbReference>
<dbReference type="SUPFAM" id="SSF74650">
    <property type="entry name" value="Galactose mutarotase-like"/>
    <property type="match status" value="1"/>
</dbReference>
<dbReference type="EMBL" id="BDSP01000247">
    <property type="protein sequence ID" value="GAX26485.1"/>
    <property type="molecule type" value="Genomic_DNA"/>
</dbReference>
<dbReference type="Proteomes" id="UP000198406">
    <property type="component" value="Unassembled WGS sequence"/>
</dbReference>
<evidence type="ECO:0008006" key="6">
    <source>
        <dbReference type="Google" id="ProtNLM"/>
    </source>
</evidence>
<dbReference type="PANTHER" id="PTHR10091">
    <property type="entry name" value="ALDOSE-1-EPIMERASE"/>
    <property type="match status" value="1"/>
</dbReference>
<dbReference type="GO" id="GO:0033499">
    <property type="term" value="P:galactose catabolic process via UDP-galactose, Leloir pathway"/>
    <property type="evidence" value="ECO:0007669"/>
    <property type="project" value="TreeGrafter"/>
</dbReference>
<evidence type="ECO:0000256" key="3">
    <source>
        <dbReference type="ARBA" id="ARBA00023277"/>
    </source>
</evidence>
<comment type="caution">
    <text evidence="4">The sequence shown here is derived from an EMBL/GenBank/DDBJ whole genome shotgun (WGS) entry which is preliminary data.</text>
</comment>
<comment type="similarity">
    <text evidence="1">Belongs to the aldose epimerase family.</text>
</comment>
<dbReference type="PANTHER" id="PTHR10091:SF0">
    <property type="entry name" value="GALACTOSE MUTAROTASE"/>
    <property type="match status" value="1"/>
</dbReference>
<evidence type="ECO:0000313" key="5">
    <source>
        <dbReference type="Proteomes" id="UP000198406"/>
    </source>
</evidence>
<protein>
    <recommendedName>
        <fullName evidence="6">Aldose 1-epimerase</fullName>
    </recommendedName>
</protein>
<proteinExistence type="inferred from homology"/>
<sequence length="260" mass="29504">MWEVEEADALSVRFSYESQDGEEGYPAHLIVYVKYSLHPHQNELTVEYEARVLDNDKSTHINLSQHSYFNLSSDPTVENHLITIHADSFTPTDATSIPTGEIRSVLGTSMDFRSPRLIRDALEQSHNYEQVQWAGGFDHNFCCNKAANAFAPVAKVTSGLRTLEVWTTEPGVQFYAGNYLHGKGKGGRKYEKRAGLCLETQHFPDSPNQPDFPSTRLNPRETFYSKTMYRWLDNNDSEDDLAFVSHARDLDDFIDSENAG</sequence>
<keyword evidence="3" id="KW-0119">Carbohydrate metabolism</keyword>
<dbReference type="InterPro" id="IPR047215">
    <property type="entry name" value="Galactose_mutarotase-like"/>
</dbReference>
<dbReference type="GO" id="GO:0030246">
    <property type="term" value="F:carbohydrate binding"/>
    <property type="evidence" value="ECO:0007669"/>
    <property type="project" value="InterPro"/>
</dbReference>
<dbReference type="CDD" id="cd09019">
    <property type="entry name" value="galactose_mutarotase_like"/>
    <property type="match status" value="1"/>
</dbReference>
<dbReference type="InParanoid" id="A0A1Z5KK40"/>